<reference evidence="2" key="2">
    <citation type="submission" date="2015-01" db="EMBL/GenBank/DDBJ databases">
        <title>Evolutionary Origins and Diversification of the Mycorrhizal Mutualists.</title>
        <authorList>
            <consortium name="DOE Joint Genome Institute"/>
            <consortium name="Mycorrhizal Genomics Consortium"/>
            <person name="Kohler A."/>
            <person name="Kuo A."/>
            <person name="Nagy L.G."/>
            <person name="Floudas D."/>
            <person name="Copeland A."/>
            <person name="Barry K.W."/>
            <person name="Cichocki N."/>
            <person name="Veneault-Fourrey C."/>
            <person name="LaButti K."/>
            <person name="Lindquist E.A."/>
            <person name="Lipzen A."/>
            <person name="Lundell T."/>
            <person name="Morin E."/>
            <person name="Murat C."/>
            <person name="Riley R."/>
            <person name="Ohm R."/>
            <person name="Sun H."/>
            <person name="Tunlid A."/>
            <person name="Henrissat B."/>
            <person name="Grigoriev I.V."/>
            <person name="Hibbett D.S."/>
            <person name="Martin F."/>
        </authorList>
    </citation>
    <scope>NUCLEOTIDE SEQUENCE [LARGE SCALE GENOMIC DNA]</scope>
    <source>
        <strain evidence="2">441</strain>
    </source>
</reference>
<dbReference type="HOGENOM" id="CLU_023805_6_2_1"/>
<keyword evidence="2" id="KW-1185">Reference proteome</keyword>
<reference evidence="1 2" key="1">
    <citation type="submission" date="2014-04" db="EMBL/GenBank/DDBJ databases">
        <authorList>
            <consortium name="DOE Joint Genome Institute"/>
            <person name="Kuo A."/>
            <person name="Kohler A."/>
            <person name="Costa M.D."/>
            <person name="Nagy L.G."/>
            <person name="Floudas D."/>
            <person name="Copeland A."/>
            <person name="Barry K.W."/>
            <person name="Cichocki N."/>
            <person name="Veneault-Fourrey C."/>
            <person name="LaButti K."/>
            <person name="Lindquist E.A."/>
            <person name="Lipzen A."/>
            <person name="Lundell T."/>
            <person name="Morin E."/>
            <person name="Murat C."/>
            <person name="Sun H."/>
            <person name="Tunlid A."/>
            <person name="Henrissat B."/>
            <person name="Grigoriev I.V."/>
            <person name="Hibbett D.S."/>
            <person name="Martin F."/>
            <person name="Nordberg H.P."/>
            <person name="Cantor M.N."/>
            <person name="Hua S.X."/>
        </authorList>
    </citation>
    <scope>NUCLEOTIDE SEQUENCE [LARGE SCALE GENOMIC DNA]</scope>
    <source>
        <strain evidence="1 2">441</strain>
    </source>
</reference>
<organism evidence="1 2">
    <name type="scientific">Pisolithus microcarpus 441</name>
    <dbReference type="NCBI Taxonomy" id="765257"/>
    <lineage>
        <taxon>Eukaryota</taxon>
        <taxon>Fungi</taxon>
        <taxon>Dikarya</taxon>
        <taxon>Basidiomycota</taxon>
        <taxon>Agaricomycotina</taxon>
        <taxon>Agaricomycetes</taxon>
        <taxon>Agaricomycetidae</taxon>
        <taxon>Boletales</taxon>
        <taxon>Sclerodermatineae</taxon>
        <taxon>Pisolithaceae</taxon>
        <taxon>Pisolithus</taxon>
    </lineage>
</organism>
<evidence type="ECO:0008006" key="3">
    <source>
        <dbReference type="Google" id="ProtNLM"/>
    </source>
</evidence>
<sequence>DQVIAIEVEAKCFQRGHHNIEHELVFSSNPGFVFHDSCGFEAGSAGQFDEMKNFVVDRAVTGILKERIHAIWFCIPMTDYHRTVTAAEQKFFNECDTGHVPVIVLLTKTDALHLPAMEALLDDGLDIGEAKKKAVEKERELLERWLAHIKGILDKCKFPPKAYVSVQKMHEEGADCMALVQCTTNAVDEEGLQRLLISAQQSSIALCVEYAVKKTLRAKMELGIKGRFLVNVKELERELLCWFPDTFSSLAVVDIDASISSLPQDSTLLGKFPTVQSMVGHAIVCLLIFEHAYFLMQQGSGDWKETLTMAVNKYKSSDIQTAISAAVKAAFQQHGNNGADLCETILRVIRENKICKSISPHMSIG</sequence>
<proteinExistence type="predicted"/>
<dbReference type="InterPro" id="IPR027417">
    <property type="entry name" value="P-loop_NTPase"/>
</dbReference>
<dbReference type="OrthoDB" id="2699470at2759"/>
<dbReference type="AlphaFoldDB" id="A0A0C9Y2Y3"/>
<name>A0A0C9Y2Y3_9AGAM</name>
<dbReference type="Gene3D" id="3.40.50.300">
    <property type="entry name" value="P-loop containing nucleotide triphosphate hydrolases"/>
    <property type="match status" value="1"/>
</dbReference>
<gene>
    <name evidence="1" type="ORF">PISMIDRAFT_690342</name>
</gene>
<dbReference type="EMBL" id="KN834212">
    <property type="protein sequence ID" value="KIK11461.1"/>
    <property type="molecule type" value="Genomic_DNA"/>
</dbReference>
<evidence type="ECO:0000313" key="2">
    <source>
        <dbReference type="Proteomes" id="UP000054018"/>
    </source>
</evidence>
<dbReference type="STRING" id="765257.A0A0C9Y2Y3"/>
<protein>
    <recommendedName>
        <fullName evidence="3">G domain-containing protein</fullName>
    </recommendedName>
</protein>
<evidence type="ECO:0000313" key="1">
    <source>
        <dbReference type="EMBL" id="KIK11461.1"/>
    </source>
</evidence>
<feature type="non-terminal residue" evidence="1">
    <location>
        <position position="365"/>
    </location>
</feature>
<accession>A0A0C9Y2Y3</accession>
<dbReference type="Proteomes" id="UP000054018">
    <property type="component" value="Unassembled WGS sequence"/>
</dbReference>